<keyword evidence="2" id="KW-1185">Reference proteome</keyword>
<evidence type="ECO:0000313" key="1">
    <source>
        <dbReference type="EMBL" id="KAL3797348.1"/>
    </source>
</evidence>
<dbReference type="EMBL" id="JALLPJ020000257">
    <property type="protein sequence ID" value="KAL3797348.1"/>
    <property type="molecule type" value="Genomic_DNA"/>
</dbReference>
<accession>A0ABD3QAD7</accession>
<dbReference type="AlphaFoldDB" id="A0ABD3QAD7"/>
<dbReference type="Proteomes" id="UP001530400">
    <property type="component" value="Unassembled WGS sequence"/>
</dbReference>
<name>A0ABD3QAD7_9STRA</name>
<protein>
    <submittedName>
        <fullName evidence="1">Uncharacterized protein</fullName>
    </submittedName>
</protein>
<proteinExistence type="predicted"/>
<gene>
    <name evidence="1" type="ORF">ACHAWO_005507</name>
</gene>
<comment type="caution">
    <text evidence="1">The sequence shown here is derived from an EMBL/GenBank/DDBJ whole genome shotgun (WGS) entry which is preliminary data.</text>
</comment>
<evidence type="ECO:0000313" key="2">
    <source>
        <dbReference type="Proteomes" id="UP001530400"/>
    </source>
</evidence>
<reference evidence="1 2" key="1">
    <citation type="submission" date="2024-10" db="EMBL/GenBank/DDBJ databases">
        <title>Updated reference genomes for cyclostephanoid diatoms.</title>
        <authorList>
            <person name="Roberts W.R."/>
            <person name="Alverson A.J."/>
        </authorList>
    </citation>
    <scope>NUCLEOTIDE SEQUENCE [LARGE SCALE GENOMIC DNA]</scope>
    <source>
        <strain evidence="1 2">AJA010-31</strain>
    </source>
</reference>
<organism evidence="1 2">
    <name type="scientific">Cyclotella atomus</name>
    <dbReference type="NCBI Taxonomy" id="382360"/>
    <lineage>
        <taxon>Eukaryota</taxon>
        <taxon>Sar</taxon>
        <taxon>Stramenopiles</taxon>
        <taxon>Ochrophyta</taxon>
        <taxon>Bacillariophyta</taxon>
        <taxon>Coscinodiscophyceae</taxon>
        <taxon>Thalassiosirophycidae</taxon>
        <taxon>Stephanodiscales</taxon>
        <taxon>Stephanodiscaceae</taxon>
        <taxon>Cyclotella</taxon>
    </lineage>
</organism>
<sequence>MKECSVVKVMLKSQERFEVLRCERDKYIVKGPILDPRVEEEERTMAVDAKDVILPTNGVPGICHGSNNAAYLNGKIGHIRSYEVTAERYAVHFDDSKTIPPKSEKLENLRILFDIPN</sequence>